<evidence type="ECO:0000256" key="7">
    <source>
        <dbReference type="SAM" id="Phobius"/>
    </source>
</evidence>
<protein>
    <submittedName>
        <fullName evidence="10">ATP-binding cassette domain-containing protein</fullName>
    </submittedName>
</protein>
<comment type="subcellular location">
    <subcellularLocation>
        <location evidence="1">Cell membrane</location>
        <topology evidence="1">Multi-pass membrane protein</topology>
    </subcellularLocation>
</comment>
<proteinExistence type="predicted"/>
<dbReference type="InterPro" id="IPR017871">
    <property type="entry name" value="ABC_transporter-like_CS"/>
</dbReference>
<feature type="domain" description="ABC transmembrane type-1" evidence="9">
    <location>
        <begin position="32"/>
        <end position="314"/>
    </location>
</feature>
<dbReference type="RefSeq" id="WP_264945749.1">
    <property type="nucleotide sequence ID" value="NZ_JAPDRA010000009.1"/>
</dbReference>
<dbReference type="GO" id="GO:0005524">
    <property type="term" value="F:ATP binding"/>
    <property type="evidence" value="ECO:0007669"/>
    <property type="project" value="UniProtKB-KW"/>
</dbReference>
<evidence type="ECO:0000256" key="5">
    <source>
        <dbReference type="ARBA" id="ARBA00022989"/>
    </source>
</evidence>
<dbReference type="Gene3D" id="1.20.1560.10">
    <property type="entry name" value="ABC transporter type 1, transmembrane domain"/>
    <property type="match status" value="1"/>
</dbReference>
<reference evidence="11" key="1">
    <citation type="journal article" date="2019" name="Int. J. Syst. Evol. Microbiol.">
        <title>The Global Catalogue of Microorganisms (GCM) 10K type strain sequencing project: providing services to taxonomists for standard genome sequencing and annotation.</title>
        <authorList>
            <consortium name="The Broad Institute Genomics Platform"/>
            <consortium name="The Broad Institute Genome Sequencing Center for Infectious Disease"/>
            <person name="Wu L."/>
            <person name="Ma J."/>
        </authorList>
    </citation>
    <scope>NUCLEOTIDE SEQUENCE [LARGE SCALE GENOMIC DNA]</scope>
    <source>
        <strain evidence="11">CCUG 62982</strain>
    </source>
</reference>
<feature type="transmembrane region" description="Helical" evidence="7">
    <location>
        <begin position="34"/>
        <end position="58"/>
    </location>
</feature>
<evidence type="ECO:0000256" key="3">
    <source>
        <dbReference type="ARBA" id="ARBA00022741"/>
    </source>
</evidence>
<dbReference type="SUPFAM" id="SSF52540">
    <property type="entry name" value="P-loop containing nucleoside triphosphate hydrolases"/>
    <property type="match status" value="1"/>
</dbReference>
<dbReference type="InterPro" id="IPR011527">
    <property type="entry name" value="ABC1_TM_dom"/>
</dbReference>
<sequence>MSRRTMIVKLLSASRALFGAVADYSGWRGVRAGALVAGGAILDGAGLLLLVPILGVVVEGGNGRVGRMLAGFGLETPVAQLGLLVAVFVALGMLRAVVQFARDMALARLQTGFIEAERVRAVAALARAPWSSVAAMRHARITNLVTTEIQRLGTASFFMVQGIVSVAMLVIQLGIAISLAPALAGAAIALLGLGAILFVSAQGRVHDLGKGMVRAGQALMASTASFLAGLKTAAAQNEQAGFVDEFASIQREIRGRQLDFQARQAGGRRSFAILSSLLGGMVVLIGYGWLAVPPAVLITLVLIFARMSGPALQLYQSGQNFVFALPAFESVRALEAELLAAGQKDTVAPVPPPPGPIVLSGVRYLHPGGRGLRSASLTIAPGEFVGIAGPSGVGKTTMVDLIVGLLDPQQGTLTVGGVPLDPARRAGWADAIAYVSQEGFLFHDTLRRNLAWGNSADEAEMAAALALTGADGLVARMEQGLDTVVGERGAMLSGGERQRIGLARALLRRPRLLVLDEAANAIDAAGEAALLDRLKALDPRPTILMISHREESLAWCDRVIRVADGVAAG</sequence>
<dbReference type="InterPro" id="IPR003439">
    <property type="entry name" value="ABC_transporter-like_ATP-bd"/>
</dbReference>
<dbReference type="SUPFAM" id="SSF90123">
    <property type="entry name" value="ABC transporter transmembrane region"/>
    <property type="match status" value="1"/>
</dbReference>
<dbReference type="Gene3D" id="3.40.50.300">
    <property type="entry name" value="P-loop containing nucleotide triphosphate hydrolases"/>
    <property type="match status" value="1"/>
</dbReference>
<feature type="transmembrane region" description="Helical" evidence="7">
    <location>
        <begin position="183"/>
        <end position="201"/>
    </location>
</feature>
<gene>
    <name evidence="10" type="ORF">ACFQ1E_16620</name>
</gene>
<organism evidence="10 11">
    <name type="scientific">Sphingomonas canadensis</name>
    <dbReference type="NCBI Taxonomy" id="1219257"/>
    <lineage>
        <taxon>Bacteria</taxon>
        <taxon>Pseudomonadati</taxon>
        <taxon>Pseudomonadota</taxon>
        <taxon>Alphaproteobacteria</taxon>
        <taxon>Sphingomonadales</taxon>
        <taxon>Sphingomonadaceae</taxon>
        <taxon>Sphingomonas</taxon>
    </lineage>
</organism>
<comment type="caution">
    <text evidence="10">The sequence shown here is derived from an EMBL/GenBank/DDBJ whole genome shotgun (WGS) entry which is preliminary data.</text>
</comment>
<feature type="domain" description="ABC transporter" evidence="8">
    <location>
        <begin position="357"/>
        <end position="568"/>
    </location>
</feature>
<feature type="transmembrane region" description="Helical" evidence="7">
    <location>
        <begin position="271"/>
        <end position="290"/>
    </location>
</feature>
<evidence type="ECO:0000256" key="1">
    <source>
        <dbReference type="ARBA" id="ARBA00004651"/>
    </source>
</evidence>
<keyword evidence="5 7" id="KW-1133">Transmembrane helix</keyword>
<dbReference type="InterPro" id="IPR003593">
    <property type="entry name" value="AAA+_ATPase"/>
</dbReference>
<evidence type="ECO:0000313" key="11">
    <source>
        <dbReference type="Proteomes" id="UP001596977"/>
    </source>
</evidence>
<accession>A0ABW3HA91</accession>
<evidence type="ECO:0000256" key="6">
    <source>
        <dbReference type="ARBA" id="ARBA00023136"/>
    </source>
</evidence>
<dbReference type="PROSITE" id="PS00211">
    <property type="entry name" value="ABC_TRANSPORTER_1"/>
    <property type="match status" value="1"/>
</dbReference>
<dbReference type="EMBL" id="JBHTJG010000009">
    <property type="protein sequence ID" value="MFD0947969.1"/>
    <property type="molecule type" value="Genomic_DNA"/>
</dbReference>
<keyword evidence="2 7" id="KW-0812">Transmembrane</keyword>
<dbReference type="InterPro" id="IPR027417">
    <property type="entry name" value="P-loop_NTPase"/>
</dbReference>
<feature type="transmembrane region" description="Helical" evidence="7">
    <location>
        <begin position="157"/>
        <end position="177"/>
    </location>
</feature>
<keyword evidence="11" id="KW-1185">Reference proteome</keyword>
<keyword evidence="4 10" id="KW-0067">ATP-binding</keyword>
<dbReference type="PROSITE" id="PS50893">
    <property type="entry name" value="ABC_TRANSPORTER_2"/>
    <property type="match status" value="1"/>
</dbReference>
<name>A0ABW3HA91_9SPHN</name>
<evidence type="ECO:0000313" key="10">
    <source>
        <dbReference type="EMBL" id="MFD0947969.1"/>
    </source>
</evidence>
<dbReference type="SMART" id="SM00382">
    <property type="entry name" value="AAA"/>
    <property type="match status" value="1"/>
</dbReference>
<evidence type="ECO:0000256" key="2">
    <source>
        <dbReference type="ARBA" id="ARBA00022692"/>
    </source>
</evidence>
<evidence type="ECO:0000259" key="9">
    <source>
        <dbReference type="PROSITE" id="PS50929"/>
    </source>
</evidence>
<evidence type="ECO:0000259" key="8">
    <source>
        <dbReference type="PROSITE" id="PS50893"/>
    </source>
</evidence>
<dbReference type="InterPro" id="IPR036640">
    <property type="entry name" value="ABC1_TM_sf"/>
</dbReference>
<keyword evidence="3" id="KW-0547">Nucleotide-binding</keyword>
<keyword evidence="6 7" id="KW-0472">Membrane</keyword>
<dbReference type="InterPro" id="IPR039421">
    <property type="entry name" value="Type_1_exporter"/>
</dbReference>
<evidence type="ECO:0000256" key="4">
    <source>
        <dbReference type="ARBA" id="ARBA00022840"/>
    </source>
</evidence>
<dbReference type="Proteomes" id="UP001596977">
    <property type="component" value="Unassembled WGS sequence"/>
</dbReference>
<dbReference type="Pfam" id="PF00005">
    <property type="entry name" value="ABC_tran"/>
    <property type="match status" value="1"/>
</dbReference>
<feature type="transmembrane region" description="Helical" evidence="7">
    <location>
        <begin position="78"/>
        <end position="98"/>
    </location>
</feature>
<dbReference type="PANTHER" id="PTHR24221:SF654">
    <property type="entry name" value="ATP-BINDING CASSETTE SUB-FAMILY B MEMBER 6"/>
    <property type="match status" value="1"/>
</dbReference>
<dbReference type="PROSITE" id="PS50929">
    <property type="entry name" value="ABC_TM1F"/>
    <property type="match status" value="1"/>
</dbReference>
<dbReference type="CDD" id="cd03228">
    <property type="entry name" value="ABCC_MRP_Like"/>
    <property type="match status" value="1"/>
</dbReference>
<dbReference type="PANTHER" id="PTHR24221">
    <property type="entry name" value="ATP-BINDING CASSETTE SUB-FAMILY B"/>
    <property type="match status" value="1"/>
</dbReference>